<organism evidence="2 3">
    <name type="scientific">Claviceps pusilla</name>
    <dbReference type="NCBI Taxonomy" id="123648"/>
    <lineage>
        <taxon>Eukaryota</taxon>
        <taxon>Fungi</taxon>
        <taxon>Dikarya</taxon>
        <taxon>Ascomycota</taxon>
        <taxon>Pezizomycotina</taxon>
        <taxon>Sordariomycetes</taxon>
        <taxon>Hypocreomycetidae</taxon>
        <taxon>Hypocreales</taxon>
        <taxon>Clavicipitaceae</taxon>
        <taxon>Claviceps</taxon>
    </lineage>
</organism>
<evidence type="ECO:0000313" key="3">
    <source>
        <dbReference type="Proteomes" id="UP000748025"/>
    </source>
</evidence>
<proteinExistence type="predicted"/>
<protein>
    <submittedName>
        <fullName evidence="2">Uncharacterized protein</fullName>
    </submittedName>
</protein>
<keyword evidence="1" id="KW-0732">Signal</keyword>
<gene>
    <name evidence="2" type="ORF">E4U43_000214</name>
</gene>
<feature type="chain" id="PRO_5040279028" evidence="1">
    <location>
        <begin position="19"/>
        <end position="98"/>
    </location>
</feature>
<dbReference type="EMBL" id="SRPW01001060">
    <property type="protein sequence ID" value="KAG6008131.1"/>
    <property type="molecule type" value="Genomic_DNA"/>
</dbReference>
<dbReference type="OrthoDB" id="4949866at2759"/>
<evidence type="ECO:0000256" key="1">
    <source>
        <dbReference type="SAM" id="SignalP"/>
    </source>
</evidence>
<evidence type="ECO:0000313" key="2">
    <source>
        <dbReference type="EMBL" id="KAG6008131.1"/>
    </source>
</evidence>
<name>A0A9P7NBX5_9HYPO</name>
<sequence length="98" mass="10224">MKVSVITTLLTIAGAALAKDYALTCARGMWSGPNDDDSALAYFRGLYTYICINAAHCEHSAPPILGALGAMVNGGCVNCPDDLNPNLVGDCTLAPVHR</sequence>
<feature type="signal peptide" evidence="1">
    <location>
        <begin position="1"/>
        <end position="18"/>
    </location>
</feature>
<dbReference type="AlphaFoldDB" id="A0A9P7NBX5"/>
<comment type="caution">
    <text evidence="2">The sequence shown here is derived from an EMBL/GenBank/DDBJ whole genome shotgun (WGS) entry which is preliminary data.</text>
</comment>
<accession>A0A9P7NBX5</accession>
<dbReference type="Proteomes" id="UP000748025">
    <property type="component" value="Unassembled WGS sequence"/>
</dbReference>
<keyword evidence="3" id="KW-1185">Reference proteome</keyword>
<reference evidence="2" key="1">
    <citation type="journal article" date="2020" name="bioRxiv">
        <title>Whole genome comparisons of ergot fungi reveals the divergence and evolution of species within the genus Claviceps are the result of varying mechanisms driving genome evolution and host range expansion.</title>
        <authorList>
            <person name="Wyka S.A."/>
            <person name="Mondo S.J."/>
            <person name="Liu M."/>
            <person name="Dettman J."/>
            <person name="Nalam V."/>
            <person name="Broders K.D."/>
        </authorList>
    </citation>
    <scope>NUCLEOTIDE SEQUENCE</scope>
    <source>
        <strain evidence="2">CCC 602</strain>
    </source>
</reference>